<organism evidence="1 2">
    <name type="scientific">Nocardia panacis</name>
    <dbReference type="NCBI Taxonomy" id="2340916"/>
    <lineage>
        <taxon>Bacteria</taxon>
        <taxon>Bacillati</taxon>
        <taxon>Actinomycetota</taxon>
        <taxon>Actinomycetes</taxon>
        <taxon>Mycobacteriales</taxon>
        <taxon>Nocardiaceae</taxon>
        <taxon>Nocardia</taxon>
    </lineage>
</organism>
<dbReference type="GO" id="GO:0016740">
    <property type="term" value="F:transferase activity"/>
    <property type="evidence" value="ECO:0007669"/>
    <property type="project" value="UniProtKB-KW"/>
</dbReference>
<dbReference type="RefSeq" id="WP_120042365.1">
    <property type="nucleotide sequence ID" value="NZ_QZFU01000020.1"/>
</dbReference>
<dbReference type="EMBL" id="QZFU01000020">
    <property type="protein sequence ID" value="RJO74199.1"/>
    <property type="molecule type" value="Genomic_DNA"/>
</dbReference>
<evidence type="ECO:0000313" key="2">
    <source>
        <dbReference type="Proteomes" id="UP000266677"/>
    </source>
</evidence>
<comment type="caution">
    <text evidence="1">The sequence shown here is derived from an EMBL/GenBank/DDBJ whole genome shotgun (WGS) entry which is preliminary data.</text>
</comment>
<keyword evidence="2" id="KW-1185">Reference proteome</keyword>
<dbReference type="Proteomes" id="UP000266677">
    <property type="component" value="Unassembled WGS sequence"/>
</dbReference>
<sequence>MSLPTEISTDRLVLRPARAAAAELPDQPVLLVTQTVNERSLRLAARLGFETVDTFEEFGAQQILATVGLHTFLER</sequence>
<dbReference type="AlphaFoldDB" id="A0A3A4K910"/>
<dbReference type="InterPro" id="IPR016181">
    <property type="entry name" value="Acyl_CoA_acyltransferase"/>
</dbReference>
<name>A0A3A4K910_9NOCA</name>
<reference evidence="1 2" key="1">
    <citation type="submission" date="2018-09" db="EMBL/GenBank/DDBJ databases">
        <title>YIM PH21274 draft genome.</title>
        <authorList>
            <person name="Miao C."/>
        </authorList>
    </citation>
    <scope>NUCLEOTIDE SEQUENCE [LARGE SCALE GENOMIC DNA]</scope>
    <source>
        <strain evidence="1 2">YIM PH 21724</strain>
    </source>
</reference>
<gene>
    <name evidence="1" type="ORF">D5S18_18150</name>
</gene>
<dbReference type="OrthoDB" id="3533156at2"/>
<evidence type="ECO:0000313" key="1">
    <source>
        <dbReference type="EMBL" id="RJO74199.1"/>
    </source>
</evidence>
<dbReference type="SUPFAM" id="SSF55729">
    <property type="entry name" value="Acyl-CoA N-acyltransferases (Nat)"/>
    <property type="match status" value="1"/>
</dbReference>
<keyword evidence="1" id="KW-0808">Transferase</keyword>
<protein>
    <submittedName>
        <fullName evidence="1">Acetyltransferase</fullName>
    </submittedName>
</protein>
<accession>A0A3A4K910</accession>
<proteinExistence type="predicted"/>